<dbReference type="Pfam" id="PF00069">
    <property type="entry name" value="Pkinase"/>
    <property type="match status" value="1"/>
</dbReference>
<dbReference type="EMBL" id="LXQA010329579">
    <property type="protein sequence ID" value="MCI44359.1"/>
    <property type="molecule type" value="Genomic_DNA"/>
</dbReference>
<evidence type="ECO:0000313" key="9">
    <source>
        <dbReference type="Proteomes" id="UP000265520"/>
    </source>
</evidence>
<dbReference type="Gene3D" id="1.10.510.10">
    <property type="entry name" value="Transferase(Phosphotransferase) domain 1"/>
    <property type="match status" value="1"/>
</dbReference>
<dbReference type="Proteomes" id="UP000265520">
    <property type="component" value="Unassembled WGS sequence"/>
</dbReference>
<dbReference type="InterPro" id="IPR000719">
    <property type="entry name" value="Prot_kinase_dom"/>
</dbReference>
<keyword evidence="9" id="KW-1185">Reference proteome</keyword>
<evidence type="ECO:0000256" key="2">
    <source>
        <dbReference type="ARBA" id="ARBA00022527"/>
    </source>
</evidence>
<comment type="similarity">
    <text evidence="1">Belongs to the protein kinase superfamily. CAMK Ser/Thr protein kinase family. CaMK subfamily.</text>
</comment>
<accession>A0A392S6M9</accession>
<keyword evidence="6" id="KW-0067">ATP-binding</keyword>
<keyword evidence="4" id="KW-0547">Nucleotide-binding</keyword>
<keyword evidence="2" id="KW-0723">Serine/threonine-protein kinase</keyword>
<comment type="caution">
    <text evidence="8">The sequence shown here is derived from an EMBL/GenBank/DDBJ whole genome shotgun (WGS) entry which is preliminary data.</text>
</comment>
<evidence type="ECO:0000256" key="1">
    <source>
        <dbReference type="ARBA" id="ARBA00005354"/>
    </source>
</evidence>
<dbReference type="InterPro" id="IPR050205">
    <property type="entry name" value="CDPK_Ser/Thr_kinases"/>
</dbReference>
<evidence type="ECO:0000259" key="7">
    <source>
        <dbReference type="PROSITE" id="PS50011"/>
    </source>
</evidence>
<sequence length="83" mass="9684">DIEDLRRQVEIMRHLPEHPNIVSLKYTYEDEDDVHLVMELCKGDLLNRIVRRGYYTERSAACVIKTVVEVVQVINLNSLCLSL</sequence>
<dbReference type="GO" id="GO:0004674">
    <property type="term" value="F:protein serine/threonine kinase activity"/>
    <property type="evidence" value="ECO:0007669"/>
    <property type="project" value="UniProtKB-KW"/>
</dbReference>
<dbReference type="PANTHER" id="PTHR24349">
    <property type="entry name" value="SERINE/THREONINE-PROTEIN KINASE"/>
    <property type="match status" value="1"/>
</dbReference>
<reference evidence="8 9" key="1">
    <citation type="journal article" date="2018" name="Front. Plant Sci.">
        <title>Red Clover (Trifolium pratense) and Zigzag Clover (T. medium) - A Picture of Genomic Similarities and Differences.</title>
        <authorList>
            <person name="Dluhosova J."/>
            <person name="Istvanek J."/>
            <person name="Nedelnik J."/>
            <person name="Repkova J."/>
        </authorList>
    </citation>
    <scope>NUCLEOTIDE SEQUENCE [LARGE SCALE GENOMIC DNA]</scope>
    <source>
        <strain evidence="9">cv. 10/8</strain>
        <tissue evidence="8">Leaf</tissue>
    </source>
</reference>
<dbReference type="PROSITE" id="PS50011">
    <property type="entry name" value="PROTEIN_KINASE_DOM"/>
    <property type="match status" value="1"/>
</dbReference>
<evidence type="ECO:0000256" key="4">
    <source>
        <dbReference type="ARBA" id="ARBA00022741"/>
    </source>
</evidence>
<evidence type="ECO:0000256" key="3">
    <source>
        <dbReference type="ARBA" id="ARBA00022679"/>
    </source>
</evidence>
<keyword evidence="3" id="KW-0808">Transferase</keyword>
<feature type="domain" description="Protein kinase" evidence="7">
    <location>
        <begin position="1"/>
        <end position="83"/>
    </location>
</feature>
<dbReference type="InterPro" id="IPR011009">
    <property type="entry name" value="Kinase-like_dom_sf"/>
</dbReference>
<dbReference type="Gene3D" id="3.30.200.20">
    <property type="entry name" value="Phosphorylase Kinase, domain 1"/>
    <property type="match status" value="1"/>
</dbReference>
<dbReference type="AlphaFoldDB" id="A0A392S6M9"/>
<dbReference type="SUPFAM" id="SSF56112">
    <property type="entry name" value="Protein kinase-like (PK-like)"/>
    <property type="match status" value="1"/>
</dbReference>
<proteinExistence type="inferred from homology"/>
<dbReference type="GO" id="GO:0005524">
    <property type="term" value="F:ATP binding"/>
    <property type="evidence" value="ECO:0007669"/>
    <property type="project" value="UniProtKB-KW"/>
</dbReference>
<organism evidence="8 9">
    <name type="scientific">Trifolium medium</name>
    <dbReference type="NCBI Taxonomy" id="97028"/>
    <lineage>
        <taxon>Eukaryota</taxon>
        <taxon>Viridiplantae</taxon>
        <taxon>Streptophyta</taxon>
        <taxon>Embryophyta</taxon>
        <taxon>Tracheophyta</taxon>
        <taxon>Spermatophyta</taxon>
        <taxon>Magnoliopsida</taxon>
        <taxon>eudicotyledons</taxon>
        <taxon>Gunneridae</taxon>
        <taxon>Pentapetalae</taxon>
        <taxon>rosids</taxon>
        <taxon>fabids</taxon>
        <taxon>Fabales</taxon>
        <taxon>Fabaceae</taxon>
        <taxon>Papilionoideae</taxon>
        <taxon>50 kb inversion clade</taxon>
        <taxon>NPAAA clade</taxon>
        <taxon>Hologalegina</taxon>
        <taxon>IRL clade</taxon>
        <taxon>Trifolieae</taxon>
        <taxon>Trifolium</taxon>
    </lineage>
</organism>
<feature type="non-terminal residue" evidence="8">
    <location>
        <position position="1"/>
    </location>
</feature>
<protein>
    <submittedName>
        <fullName evidence="8">Calcium-dependent protein kinase 8-like</fullName>
    </submittedName>
</protein>
<evidence type="ECO:0000256" key="6">
    <source>
        <dbReference type="ARBA" id="ARBA00022840"/>
    </source>
</evidence>
<evidence type="ECO:0000313" key="8">
    <source>
        <dbReference type="EMBL" id="MCI44359.1"/>
    </source>
</evidence>
<name>A0A392S6M9_9FABA</name>
<keyword evidence="5 8" id="KW-0418">Kinase</keyword>
<evidence type="ECO:0000256" key="5">
    <source>
        <dbReference type="ARBA" id="ARBA00022777"/>
    </source>
</evidence>